<organism evidence="2 3">
    <name type="scientific">Rhizobium rosettiformans</name>
    <dbReference type="NCBI Taxonomy" id="1368430"/>
    <lineage>
        <taxon>Bacteria</taxon>
        <taxon>Pseudomonadati</taxon>
        <taxon>Pseudomonadota</taxon>
        <taxon>Alphaproteobacteria</taxon>
        <taxon>Hyphomicrobiales</taxon>
        <taxon>Rhizobiaceae</taxon>
        <taxon>Rhizobium/Agrobacterium group</taxon>
        <taxon>Rhizobium</taxon>
    </lineage>
</organism>
<feature type="transmembrane region" description="Helical" evidence="1">
    <location>
        <begin position="139"/>
        <end position="159"/>
    </location>
</feature>
<feature type="transmembrane region" description="Helical" evidence="1">
    <location>
        <begin position="292"/>
        <end position="313"/>
    </location>
</feature>
<feature type="transmembrane region" description="Helical" evidence="1">
    <location>
        <begin position="107"/>
        <end position="127"/>
    </location>
</feature>
<reference evidence="2 3" key="1">
    <citation type="submission" date="2018-09" db="EMBL/GenBank/DDBJ databases">
        <title>Rhizobium sp. MAE2-X.</title>
        <authorList>
            <person name="Lee Y."/>
            <person name="Jeon C.O."/>
        </authorList>
    </citation>
    <scope>NUCLEOTIDE SEQUENCE [LARGE SCALE GENOMIC DNA]</scope>
    <source>
        <strain evidence="2 3">MAE2-X</strain>
    </source>
</reference>
<feature type="transmembrane region" description="Helical" evidence="1">
    <location>
        <begin position="444"/>
        <end position="461"/>
    </location>
</feature>
<sequence>MKWRRAWLTIDANPAARSFAGTIRGLLLIHALFLAALAVSLQISLSALALIALTLLAAARWPERRLTILVTSSLVFLLLRPFRTADMNTLVVDLAAAVGNGVSVPPLALQVAGVVLFLGFAQLMIAGQRMSSGIWSRRPVLVQLVGFLAVLAVAAFVPPGDYGHAMLWAFLAVWASCFWFLAYAAVDLRAKAAAPDGVRALYMRPVWGGDVAPFGKGLSFLKRFEAKDDEALAVTRLKALKLAVWTAILSWTALAATTLFHEMLGVPKLGFMILNPGDTATMPLGLQWAGLIVNYGVDLLIIAAWGHAIVAVARMMGYNIPRNTVNPLASRSIAEFWNRYYYYFKEVLVDFFFYPAFMRWFKTSPRLRIAFATFCAAGFGNFLYHLIFVSHVFADGTPFDELDRFATLAFYVGLLSAGLIISQIWGRKTSPADGFWRHEVLPRINVALFFCFLKIFDSVWLEGQLSDRFHFLFGLFGV</sequence>
<feature type="transmembrane region" description="Helical" evidence="1">
    <location>
        <begin position="27"/>
        <end position="59"/>
    </location>
</feature>
<feature type="transmembrane region" description="Helical" evidence="1">
    <location>
        <begin position="369"/>
        <end position="393"/>
    </location>
</feature>
<keyword evidence="3" id="KW-1185">Reference proteome</keyword>
<evidence type="ECO:0000313" key="3">
    <source>
        <dbReference type="Proteomes" id="UP000596351"/>
    </source>
</evidence>
<dbReference type="EMBL" id="CP032405">
    <property type="protein sequence ID" value="QRF50649.1"/>
    <property type="molecule type" value="Genomic_DNA"/>
</dbReference>
<keyword evidence="1" id="KW-0472">Membrane</keyword>
<evidence type="ECO:0000313" key="2">
    <source>
        <dbReference type="EMBL" id="QRF50649.1"/>
    </source>
</evidence>
<protein>
    <recommendedName>
        <fullName evidence="4">MBOAT family protein</fullName>
    </recommendedName>
</protein>
<feature type="transmembrane region" description="Helical" evidence="1">
    <location>
        <begin position="66"/>
        <end position="82"/>
    </location>
</feature>
<keyword evidence="1" id="KW-0812">Transmembrane</keyword>
<feature type="transmembrane region" description="Helical" evidence="1">
    <location>
        <begin position="242"/>
        <end position="261"/>
    </location>
</feature>
<dbReference type="Proteomes" id="UP000596351">
    <property type="component" value="Chromosome"/>
</dbReference>
<name>A0ABX7ERA2_9HYPH</name>
<proteinExistence type="predicted"/>
<feature type="transmembrane region" description="Helical" evidence="1">
    <location>
        <begin position="165"/>
        <end position="186"/>
    </location>
</feature>
<keyword evidence="1" id="KW-1133">Transmembrane helix</keyword>
<feature type="transmembrane region" description="Helical" evidence="1">
    <location>
        <begin position="405"/>
        <end position="424"/>
    </location>
</feature>
<evidence type="ECO:0000256" key="1">
    <source>
        <dbReference type="SAM" id="Phobius"/>
    </source>
</evidence>
<evidence type="ECO:0008006" key="4">
    <source>
        <dbReference type="Google" id="ProtNLM"/>
    </source>
</evidence>
<gene>
    <name evidence="2" type="ORF">D4A92_03900</name>
</gene>
<accession>A0ABX7ERA2</accession>